<dbReference type="Pfam" id="PF02056">
    <property type="entry name" value="Glyco_hydro_4"/>
    <property type="match status" value="1"/>
</dbReference>
<protein>
    <submittedName>
        <fullName evidence="13">6-phospho-beta-glucosidase</fullName>
    </submittedName>
</protein>
<dbReference type="InterPro" id="IPR022616">
    <property type="entry name" value="Glyco_hydro_4_C"/>
</dbReference>
<dbReference type="AlphaFoldDB" id="A0A660L8I9"/>
<feature type="binding site" evidence="8">
    <location>
        <position position="90"/>
    </location>
    <ligand>
        <name>substrate</name>
    </ligand>
</feature>
<evidence type="ECO:0000256" key="1">
    <source>
        <dbReference type="ARBA" id="ARBA00010141"/>
    </source>
</evidence>
<dbReference type="InterPro" id="IPR036291">
    <property type="entry name" value="NAD(P)-bd_dom_sf"/>
</dbReference>
<evidence type="ECO:0000256" key="6">
    <source>
        <dbReference type="ARBA" id="ARBA00023295"/>
    </source>
</evidence>
<comment type="cofactor">
    <cofactor evidence="11">
        <name>NAD(+)</name>
        <dbReference type="ChEBI" id="CHEBI:57540"/>
    </cofactor>
    <text evidence="11">Binds 1 NAD(+) per subunit.</text>
</comment>
<evidence type="ECO:0000313" key="13">
    <source>
        <dbReference type="EMBL" id="RKQ90696.1"/>
    </source>
</evidence>
<evidence type="ECO:0000256" key="4">
    <source>
        <dbReference type="ARBA" id="ARBA00023027"/>
    </source>
</evidence>
<evidence type="ECO:0000256" key="8">
    <source>
        <dbReference type="PIRSR" id="PIRSR601088-2"/>
    </source>
</evidence>
<dbReference type="PANTHER" id="PTHR32092">
    <property type="entry name" value="6-PHOSPHO-BETA-GLUCOSIDASE-RELATED"/>
    <property type="match status" value="1"/>
</dbReference>
<evidence type="ECO:0000256" key="11">
    <source>
        <dbReference type="RuleBase" id="RU361152"/>
    </source>
</evidence>
<gene>
    <name evidence="13" type="ORF">C8N24_0509</name>
</gene>
<dbReference type="SUPFAM" id="SSF51735">
    <property type="entry name" value="NAD(P)-binding Rossmann-fold domains"/>
    <property type="match status" value="1"/>
</dbReference>
<evidence type="ECO:0000313" key="14">
    <source>
        <dbReference type="Proteomes" id="UP000278962"/>
    </source>
</evidence>
<dbReference type="GO" id="GO:0005975">
    <property type="term" value="P:carbohydrate metabolic process"/>
    <property type="evidence" value="ECO:0007669"/>
    <property type="project" value="InterPro"/>
</dbReference>
<evidence type="ECO:0000256" key="7">
    <source>
        <dbReference type="PIRSR" id="PIRSR601088-1"/>
    </source>
</evidence>
<comment type="similarity">
    <text evidence="1 11">Belongs to the glycosyl hydrolase 4 family.</text>
</comment>
<dbReference type="PRINTS" id="PR00732">
    <property type="entry name" value="GLHYDRLASE4"/>
</dbReference>
<dbReference type="PANTHER" id="PTHR32092:SF5">
    <property type="entry name" value="6-PHOSPHO-BETA-GLUCOSIDASE"/>
    <property type="match status" value="1"/>
</dbReference>
<evidence type="ECO:0000256" key="9">
    <source>
        <dbReference type="PIRSR" id="PIRSR601088-3"/>
    </source>
</evidence>
<evidence type="ECO:0000259" key="12">
    <source>
        <dbReference type="Pfam" id="PF11975"/>
    </source>
</evidence>
<feature type="active site" description="Proton acceptor" evidence="7">
    <location>
        <position position="245"/>
    </location>
</feature>
<organism evidence="13 14">
    <name type="scientific">Solirubrobacter pauli</name>
    <dbReference type="NCBI Taxonomy" id="166793"/>
    <lineage>
        <taxon>Bacteria</taxon>
        <taxon>Bacillati</taxon>
        <taxon>Actinomycetota</taxon>
        <taxon>Thermoleophilia</taxon>
        <taxon>Solirubrobacterales</taxon>
        <taxon>Solirubrobacteraceae</taxon>
        <taxon>Solirubrobacter</taxon>
    </lineage>
</organism>
<keyword evidence="2 9" id="KW-0479">Metal-binding</keyword>
<dbReference type="Proteomes" id="UP000278962">
    <property type="component" value="Unassembled WGS sequence"/>
</dbReference>
<feature type="binding site" evidence="9">
    <location>
        <position position="165"/>
    </location>
    <ligand>
        <name>Mn(2+)</name>
        <dbReference type="ChEBI" id="CHEBI:29035"/>
    </ligand>
</feature>
<keyword evidence="5 9" id="KW-0464">Manganese</keyword>
<dbReference type="GO" id="GO:0004553">
    <property type="term" value="F:hydrolase activity, hydrolyzing O-glycosyl compounds"/>
    <property type="evidence" value="ECO:0007669"/>
    <property type="project" value="InterPro"/>
</dbReference>
<dbReference type="SUPFAM" id="SSF56327">
    <property type="entry name" value="LDH C-terminal domain-like"/>
    <property type="match status" value="1"/>
</dbReference>
<dbReference type="RefSeq" id="WP_121247669.1">
    <property type="nucleotide sequence ID" value="NZ_RBIL01000001.1"/>
</dbReference>
<dbReference type="EMBL" id="RBIL01000001">
    <property type="protein sequence ID" value="RKQ90696.1"/>
    <property type="molecule type" value="Genomic_DNA"/>
</dbReference>
<comment type="caution">
    <text evidence="13">The sequence shown here is derived from an EMBL/GenBank/DDBJ whole genome shotgun (WGS) entry which is preliminary data.</text>
</comment>
<sequence>MKLTIVGGGGFRVPLVYGALLDRKERLGLDEVVLYDVDDSRQDRIGHVLDGLAAEKGVQLPFRTTTDLVDAVRDADFVFCAIRVGQLEGRVIDEDVPLGMGVLGQETTGPGGICFALRTIPVMTKLAETMAAHAPNGWLINFTNPAGMVTEATQRILGDKVVGICDSPSGMCRRVAAIMGRDPKALWFDYFGLNHLGWLKDVRDGTGAPLLEELLADDAALERFEEGRLFGGDWLRSLEMLPNEYLYYFYYAADTVNAIRGGGSRGSFLLQQQREFYARNGADAPAALADWRATRHDRERTYMAEARAAAGQEGEHDIEENSGYESEAMAVVDAIVNNTREVLILNTANRSALPFLDERAVVEVPCIVGRSGPVPVAVGEVPAHAASLISTMKDVERTTIDAALSGSEQLAIKALALHPLVPSVNTAREIFDGYRRRLPELAEAFAA</sequence>
<dbReference type="Pfam" id="PF11975">
    <property type="entry name" value="Glyco_hydro_4C"/>
    <property type="match status" value="1"/>
</dbReference>
<feature type="domain" description="Glycosyl hydrolase family 4 C-terminal" evidence="12">
    <location>
        <begin position="190"/>
        <end position="421"/>
    </location>
</feature>
<evidence type="ECO:0000256" key="5">
    <source>
        <dbReference type="ARBA" id="ARBA00023211"/>
    </source>
</evidence>
<dbReference type="OrthoDB" id="9767022at2"/>
<accession>A0A660L8I9</accession>
<evidence type="ECO:0000256" key="10">
    <source>
        <dbReference type="PIRSR" id="PIRSR601088-4"/>
    </source>
</evidence>
<dbReference type="Gene3D" id="3.40.50.720">
    <property type="entry name" value="NAD(P)-binding Rossmann-like Domain"/>
    <property type="match status" value="1"/>
</dbReference>
<evidence type="ECO:0000256" key="2">
    <source>
        <dbReference type="ARBA" id="ARBA00022723"/>
    </source>
</evidence>
<dbReference type="GO" id="GO:0046872">
    <property type="term" value="F:metal ion binding"/>
    <property type="evidence" value="ECO:0007669"/>
    <property type="project" value="UniProtKB-KW"/>
</dbReference>
<feature type="binding site" evidence="9">
    <location>
        <position position="195"/>
    </location>
    <ligand>
        <name>Mn(2+)</name>
        <dbReference type="ChEBI" id="CHEBI:29035"/>
    </ligand>
</feature>
<dbReference type="Gene3D" id="3.90.110.10">
    <property type="entry name" value="Lactate dehydrogenase/glycoside hydrolase, family 4, C-terminal"/>
    <property type="match status" value="1"/>
</dbReference>
<keyword evidence="9" id="KW-0533">Nickel</keyword>
<feature type="active site" description="Proton donor" evidence="7">
    <location>
        <position position="166"/>
    </location>
</feature>
<keyword evidence="9" id="KW-0408">Iron</keyword>
<dbReference type="GO" id="GO:0016616">
    <property type="term" value="F:oxidoreductase activity, acting on the CH-OH group of donors, NAD or NADP as acceptor"/>
    <property type="evidence" value="ECO:0007669"/>
    <property type="project" value="InterPro"/>
</dbReference>
<feature type="site" description="Increases basicity of active site Tyr" evidence="10">
    <location>
        <position position="106"/>
    </location>
</feature>
<keyword evidence="6 11" id="KW-0326">Glycosidase</keyword>
<reference evidence="13 14" key="1">
    <citation type="submission" date="2018-10" db="EMBL/GenBank/DDBJ databases">
        <title>Genomic Encyclopedia of Archaeal and Bacterial Type Strains, Phase II (KMG-II): from individual species to whole genera.</title>
        <authorList>
            <person name="Goeker M."/>
        </authorList>
    </citation>
    <scope>NUCLEOTIDE SEQUENCE [LARGE SCALE GENOMIC DNA]</scope>
    <source>
        <strain evidence="13 14">DSM 14954</strain>
    </source>
</reference>
<keyword evidence="14" id="KW-1185">Reference proteome</keyword>
<keyword evidence="3 11" id="KW-0378">Hydrolase</keyword>
<dbReference type="InterPro" id="IPR001088">
    <property type="entry name" value="Glyco_hydro_4"/>
</dbReference>
<proteinExistence type="inferred from homology"/>
<keyword evidence="9" id="KW-0170">Cobalt</keyword>
<keyword evidence="4 11" id="KW-0520">NAD</keyword>
<name>A0A660L8I9_9ACTN</name>
<feature type="binding site" evidence="8">
    <location>
        <position position="144"/>
    </location>
    <ligand>
        <name>substrate</name>
    </ligand>
</feature>
<dbReference type="InterPro" id="IPR015955">
    <property type="entry name" value="Lactate_DH/Glyco_Ohase_4_C"/>
</dbReference>
<evidence type="ECO:0000256" key="3">
    <source>
        <dbReference type="ARBA" id="ARBA00022801"/>
    </source>
</evidence>